<dbReference type="PANTHER" id="PTHR47926:SF478">
    <property type="entry name" value="PENTACOTRIPEPTIDE-REPEAT REGION OF PRORP DOMAIN-CONTAINING PROTEIN"/>
    <property type="match status" value="1"/>
</dbReference>
<dbReference type="Gene3D" id="1.25.40.10">
    <property type="entry name" value="Tetratricopeptide repeat domain"/>
    <property type="match status" value="1"/>
</dbReference>
<keyword evidence="1" id="KW-0677">Repeat</keyword>
<sequence>MMDLCPYVSVPSYNTVLAGYSGTPHVQEAKQVFDSMHYRNLVSWLTMLSMYTQSDSIREARHLFGEMPERNLAAFHIMLGAFARKELLEDAKSIYDKIPEKTIESWCLLVAGFSQHGHFICIDPQYFEQVDDAVRNHEMFKAYAQIRHPHKSKHYFDHLQTRDSDTWTQMLPTSCVDGELWKQRQTLFVSAMDMKTVRKEDVSPL</sequence>
<dbReference type="Pfam" id="PF01535">
    <property type="entry name" value="PPR"/>
    <property type="match status" value="3"/>
</dbReference>
<dbReference type="GO" id="GO:0003723">
    <property type="term" value="F:RNA binding"/>
    <property type="evidence" value="ECO:0007669"/>
    <property type="project" value="InterPro"/>
</dbReference>
<dbReference type="eggNOG" id="KOG4197">
    <property type="taxonomic scope" value="Eukaryota"/>
</dbReference>
<name>D8RL32_SELML</name>
<dbReference type="InterPro" id="IPR046960">
    <property type="entry name" value="PPR_At4g14850-like_plant"/>
</dbReference>
<dbReference type="KEGG" id="smo:SELMODRAFT_412417"/>
<evidence type="ECO:0000256" key="2">
    <source>
        <dbReference type="PROSITE-ProRule" id="PRU00708"/>
    </source>
</evidence>
<dbReference type="AlphaFoldDB" id="D8RL32"/>
<evidence type="ECO:0000313" key="3">
    <source>
        <dbReference type="EMBL" id="EFJ27335.1"/>
    </source>
</evidence>
<gene>
    <name evidence="3" type="ORF">SELMODRAFT_412417</name>
</gene>
<organism evidence="4">
    <name type="scientific">Selaginella moellendorffii</name>
    <name type="common">Spikemoss</name>
    <dbReference type="NCBI Taxonomy" id="88036"/>
    <lineage>
        <taxon>Eukaryota</taxon>
        <taxon>Viridiplantae</taxon>
        <taxon>Streptophyta</taxon>
        <taxon>Embryophyta</taxon>
        <taxon>Tracheophyta</taxon>
        <taxon>Lycopodiopsida</taxon>
        <taxon>Selaginellales</taxon>
        <taxon>Selaginellaceae</taxon>
        <taxon>Selaginella</taxon>
    </lineage>
</organism>
<keyword evidence="4" id="KW-1185">Reference proteome</keyword>
<dbReference type="PANTHER" id="PTHR47926">
    <property type="entry name" value="PENTATRICOPEPTIDE REPEAT-CONTAINING PROTEIN"/>
    <property type="match status" value="1"/>
</dbReference>
<dbReference type="Gramene" id="EFJ27335">
    <property type="protein sequence ID" value="EFJ27335"/>
    <property type="gene ID" value="SELMODRAFT_412417"/>
</dbReference>
<dbReference type="InParanoid" id="D8RL32"/>
<dbReference type="EMBL" id="GL377582">
    <property type="protein sequence ID" value="EFJ27335.1"/>
    <property type="molecule type" value="Genomic_DNA"/>
</dbReference>
<dbReference type="NCBIfam" id="TIGR00756">
    <property type="entry name" value="PPR"/>
    <property type="match status" value="1"/>
</dbReference>
<evidence type="ECO:0000313" key="4">
    <source>
        <dbReference type="Proteomes" id="UP000001514"/>
    </source>
</evidence>
<proteinExistence type="predicted"/>
<dbReference type="Proteomes" id="UP000001514">
    <property type="component" value="Unassembled WGS sequence"/>
</dbReference>
<evidence type="ECO:0008006" key="5">
    <source>
        <dbReference type="Google" id="ProtNLM"/>
    </source>
</evidence>
<dbReference type="HOGENOM" id="CLU_1339507_0_0_1"/>
<dbReference type="GO" id="GO:0009451">
    <property type="term" value="P:RNA modification"/>
    <property type="evidence" value="ECO:0007669"/>
    <property type="project" value="InterPro"/>
</dbReference>
<feature type="repeat" description="PPR" evidence="2">
    <location>
        <begin position="40"/>
        <end position="74"/>
    </location>
</feature>
<evidence type="ECO:0000256" key="1">
    <source>
        <dbReference type="ARBA" id="ARBA00022737"/>
    </source>
</evidence>
<reference evidence="3 4" key="1">
    <citation type="journal article" date="2011" name="Science">
        <title>The Selaginella genome identifies genetic changes associated with the evolution of vascular plants.</title>
        <authorList>
            <person name="Banks J.A."/>
            <person name="Nishiyama T."/>
            <person name="Hasebe M."/>
            <person name="Bowman J.L."/>
            <person name="Gribskov M."/>
            <person name="dePamphilis C."/>
            <person name="Albert V.A."/>
            <person name="Aono N."/>
            <person name="Aoyama T."/>
            <person name="Ambrose B.A."/>
            <person name="Ashton N.W."/>
            <person name="Axtell M.J."/>
            <person name="Barker E."/>
            <person name="Barker M.S."/>
            <person name="Bennetzen J.L."/>
            <person name="Bonawitz N.D."/>
            <person name="Chapple C."/>
            <person name="Cheng C."/>
            <person name="Correa L.G."/>
            <person name="Dacre M."/>
            <person name="DeBarry J."/>
            <person name="Dreyer I."/>
            <person name="Elias M."/>
            <person name="Engstrom E.M."/>
            <person name="Estelle M."/>
            <person name="Feng L."/>
            <person name="Finet C."/>
            <person name="Floyd S.K."/>
            <person name="Frommer W.B."/>
            <person name="Fujita T."/>
            <person name="Gramzow L."/>
            <person name="Gutensohn M."/>
            <person name="Harholt J."/>
            <person name="Hattori M."/>
            <person name="Heyl A."/>
            <person name="Hirai T."/>
            <person name="Hiwatashi Y."/>
            <person name="Ishikawa M."/>
            <person name="Iwata M."/>
            <person name="Karol K.G."/>
            <person name="Koehler B."/>
            <person name="Kolukisaoglu U."/>
            <person name="Kubo M."/>
            <person name="Kurata T."/>
            <person name="Lalonde S."/>
            <person name="Li K."/>
            <person name="Li Y."/>
            <person name="Litt A."/>
            <person name="Lyons E."/>
            <person name="Manning G."/>
            <person name="Maruyama T."/>
            <person name="Michael T.P."/>
            <person name="Mikami K."/>
            <person name="Miyazaki S."/>
            <person name="Morinaga S."/>
            <person name="Murata T."/>
            <person name="Mueller-Roeber B."/>
            <person name="Nelson D.R."/>
            <person name="Obara M."/>
            <person name="Oguri Y."/>
            <person name="Olmstead R.G."/>
            <person name="Onodera N."/>
            <person name="Petersen B.L."/>
            <person name="Pils B."/>
            <person name="Prigge M."/>
            <person name="Rensing S.A."/>
            <person name="Riano-Pachon D.M."/>
            <person name="Roberts A.W."/>
            <person name="Sato Y."/>
            <person name="Scheller H.V."/>
            <person name="Schulz B."/>
            <person name="Schulz C."/>
            <person name="Shakirov E.V."/>
            <person name="Shibagaki N."/>
            <person name="Shinohara N."/>
            <person name="Shippen D.E."/>
            <person name="Soerensen I."/>
            <person name="Sotooka R."/>
            <person name="Sugimoto N."/>
            <person name="Sugita M."/>
            <person name="Sumikawa N."/>
            <person name="Tanurdzic M."/>
            <person name="Theissen G."/>
            <person name="Ulvskov P."/>
            <person name="Wakazuki S."/>
            <person name="Weng J.K."/>
            <person name="Willats W.W."/>
            <person name="Wipf D."/>
            <person name="Wolf P.G."/>
            <person name="Yang L."/>
            <person name="Zimmer A.D."/>
            <person name="Zhu Q."/>
            <person name="Mitros T."/>
            <person name="Hellsten U."/>
            <person name="Loque D."/>
            <person name="Otillar R."/>
            <person name="Salamov A."/>
            <person name="Schmutz J."/>
            <person name="Shapiro H."/>
            <person name="Lindquist E."/>
            <person name="Lucas S."/>
            <person name="Rokhsar D."/>
            <person name="Grigoriev I.V."/>
        </authorList>
    </citation>
    <scope>NUCLEOTIDE SEQUENCE [LARGE SCALE GENOMIC DNA]</scope>
</reference>
<dbReference type="InterPro" id="IPR011990">
    <property type="entry name" value="TPR-like_helical_dom_sf"/>
</dbReference>
<dbReference type="InterPro" id="IPR002885">
    <property type="entry name" value="PPR_rpt"/>
</dbReference>
<accession>D8RL32</accession>
<dbReference type="PROSITE" id="PS51375">
    <property type="entry name" value="PPR"/>
    <property type="match status" value="1"/>
</dbReference>
<protein>
    <recommendedName>
        <fullName evidence="5">Pentatricopeptide repeat-containing protein</fullName>
    </recommendedName>
</protein>